<proteinExistence type="predicted"/>
<dbReference type="CDD" id="cd15482">
    <property type="entry name" value="Sialidase_non-viral"/>
    <property type="match status" value="1"/>
</dbReference>
<dbReference type="Pfam" id="PF13088">
    <property type="entry name" value="BNR_2"/>
    <property type="match status" value="1"/>
</dbReference>
<dbReference type="InterPro" id="IPR011040">
    <property type="entry name" value="Sialidase"/>
</dbReference>
<dbReference type="AlphaFoldDB" id="A0AAE3FIA8"/>
<evidence type="ECO:0000313" key="2">
    <source>
        <dbReference type="EMBL" id="MCI5755018.1"/>
    </source>
</evidence>
<organism evidence="2 3">
    <name type="scientific">Candidatus Colimorpha enterica</name>
    <dbReference type="NCBI Taxonomy" id="3083063"/>
    <lineage>
        <taxon>Bacteria</taxon>
        <taxon>Pseudomonadati</taxon>
        <taxon>Bacteroidota</taxon>
        <taxon>Bacteroidia</taxon>
        <taxon>Bacteroidales</taxon>
        <taxon>Candidatus Colimorpha</taxon>
    </lineage>
</organism>
<dbReference type="GO" id="GO:0016787">
    <property type="term" value="F:hydrolase activity"/>
    <property type="evidence" value="ECO:0007669"/>
    <property type="project" value="UniProtKB-KW"/>
</dbReference>
<comment type="caution">
    <text evidence="2">The sequence shown here is derived from an EMBL/GenBank/DDBJ whole genome shotgun (WGS) entry which is preliminary data.</text>
</comment>
<dbReference type="Gene3D" id="2.120.10.10">
    <property type="match status" value="1"/>
</dbReference>
<feature type="domain" description="Sialidase" evidence="1">
    <location>
        <begin position="146"/>
        <end position="347"/>
    </location>
</feature>
<dbReference type="InterPro" id="IPR036278">
    <property type="entry name" value="Sialidase_sf"/>
</dbReference>
<evidence type="ECO:0000313" key="3">
    <source>
        <dbReference type="Proteomes" id="UP001139365"/>
    </source>
</evidence>
<accession>A0AAE3FIA8</accession>
<protein>
    <submittedName>
        <fullName evidence="2">Glycoside hydrolase</fullName>
    </submittedName>
</protein>
<sequence>MKENKYRAHLIGEPTDIITGTDREHRYFAWPSIAAAKDGSIVVGASGFRKRHIDPYGKAVIAVSRDGGQTYSAPRTVIDTCLDDRDVGLTAFGKNGLIVTTFNNSVAFQRKEAINLSDEAERAATLSHLDGISEADEAHDLGSLFRISRDNGRTFGRIYKSPITSPHGPRELHDGRIIWCGSPFYANQDHDFSRGVECYELDPDNGNMTLLGKISAVTDRDGDALLSCEPDVIGLPDGTLVCHIRVQGMKADFSQFTLYQSVSRDGGHTWSEPRQILPDMGGAPAHLMLHSSGLLISVYGYRREPFEIRAIFSSDCGVSWSEPVTLSSGNIYPDMGYPMSAEVRDGVILTVYYCHPAPGEPAIIRQVRWLPEII</sequence>
<dbReference type="Proteomes" id="UP001139365">
    <property type="component" value="Unassembled WGS sequence"/>
</dbReference>
<dbReference type="SUPFAM" id="SSF50939">
    <property type="entry name" value="Sialidases"/>
    <property type="match status" value="1"/>
</dbReference>
<name>A0AAE3FIA8_9BACT</name>
<evidence type="ECO:0000259" key="1">
    <source>
        <dbReference type="Pfam" id="PF13088"/>
    </source>
</evidence>
<reference evidence="2 3" key="1">
    <citation type="submission" date="2022-03" db="EMBL/GenBank/DDBJ databases">
        <title>Metagenome-assembled genomes from swine fecal metagenomes.</title>
        <authorList>
            <person name="Holman D.B."/>
            <person name="Kommadath A."/>
        </authorList>
    </citation>
    <scope>NUCLEOTIDE SEQUENCE [LARGE SCALE GENOMIC DNA]</scope>
    <source>
        <strain evidence="2">SUG147</strain>
    </source>
</reference>
<dbReference type="EMBL" id="JALEMU010000031">
    <property type="protein sequence ID" value="MCI5755018.1"/>
    <property type="molecule type" value="Genomic_DNA"/>
</dbReference>
<gene>
    <name evidence="2" type="ORF">MR241_01845</name>
</gene>
<keyword evidence="2" id="KW-0378">Hydrolase</keyword>